<keyword evidence="6" id="KW-0227">DNA damage</keyword>
<keyword evidence="9" id="KW-0234">DNA repair</keyword>
<feature type="region of interest" description="Disordered" evidence="12">
    <location>
        <begin position="141"/>
        <end position="161"/>
    </location>
</feature>
<evidence type="ECO:0000256" key="7">
    <source>
        <dbReference type="ARBA" id="ARBA00022801"/>
    </source>
</evidence>
<keyword evidence="7 14" id="KW-0378">Hydrolase</keyword>
<keyword evidence="15" id="KW-1185">Reference proteome</keyword>
<evidence type="ECO:0000256" key="9">
    <source>
        <dbReference type="ARBA" id="ARBA00023204"/>
    </source>
</evidence>
<gene>
    <name evidence="14" type="ORF">ACFQWG_13150</name>
</gene>
<organism evidence="14 15">
    <name type="scientific">Schaalia naturae</name>
    <dbReference type="NCBI Taxonomy" id="635203"/>
    <lineage>
        <taxon>Bacteria</taxon>
        <taxon>Bacillati</taxon>
        <taxon>Actinomycetota</taxon>
        <taxon>Actinomycetes</taxon>
        <taxon>Actinomycetales</taxon>
        <taxon>Actinomycetaceae</taxon>
        <taxon>Schaalia</taxon>
    </lineage>
</organism>
<dbReference type="RefSeq" id="WP_380976011.1">
    <property type="nucleotide sequence ID" value="NZ_JBHTEF010000001.1"/>
</dbReference>
<feature type="domain" description="Nudix hydrolase" evidence="13">
    <location>
        <begin position="2"/>
        <end position="135"/>
    </location>
</feature>
<protein>
    <recommendedName>
        <fullName evidence="11">8-oxo-dGTP diphosphatase</fullName>
        <ecNumber evidence="11">3.6.1.55</ecNumber>
    </recommendedName>
</protein>
<evidence type="ECO:0000256" key="2">
    <source>
        <dbReference type="ARBA" id="ARBA00005582"/>
    </source>
</evidence>
<evidence type="ECO:0000256" key="1">
    <source>
        <dbReference type="ARBA" id="ARBA00001946"/>
    </source>
</evidence>
<evidence type="ECO:0000256" key="6">
    <source>
        <dbReference type="ARBA" id="ARBA00022763"/>
    </source>
</evidence>
<keyword evidence="5" id="KW-0479">Metal-binding</keyword>
<comment type="similarity">
    <text evidence="2">Belongs to the Nudix hydrolase family.</text>
</comment>
<dbReference type="PANTHER" id="PTHR47707:SF1">
    <property type="entry name" value="NUDIX HYDROLASE FAMILY PROTEIN"/>
    <property type="match status" value="1"/>
</dbReference>
<keyword evidence="4" id="KW-0235">DNA replication</keyword>
<keyword evidence="3" id="KW-0515">Mutator protein</keyword>
<accession>A0ABW2SQK9</accession>
<dbReference type="PROSITE" id="PS51462">
    <property type="entry name" value="NUDIX"/>
    <property type="match status" value="1"/>
</dbReference>
<dbReference type="Pfam" id="PF00293">
    <property type="entry name" value="NUDIX"/>
    <property type="match status" value="1"/>
</dbReference>
<dbReference type="InterPro" id="IPR000086">
    <property type="entry name" value="NUDIX_hydrolase_dom"/>
</dbReference>
<reference evidence="15" key="1">
    <citation type="journal article" date="2019" name="Int. J. Syst. Evol. Microbiol.">
        <title>The Global Catalogue of Microorganisms (GCM) 10K type strain sequencing project: providing services to taxonomists for standard genome sequencing and annotation.</title>
        <authorList>
            <consortium name="The Broad Institute Genomics Platform"/>
            <consortium name="The Broad Institute Genome Sequencing Center for Infectious Disease"/>
            <person name="Wu L."/>
            <person name="Ma J."/>
        </authorList>
    </citation>
    <scope>NUCLEOTIDE SEQUENCE [LARGE SCALE GENOMIC DNA]</scope>
    <source>
        <strain evidence="15">CCUG 56698</strain>
    </source>
</reference>
<dbReference type="Proteomes" id="UP001596527">
    <property type="component" value="Unassembled WGS sequence"/>
</dbReference>
<proteinExistence type="inferred from homology"/>
<evidence type="ECO:0000256" key="3">
    <source>
        <dbReference type="ARBA" id="ARBA00022457"/>
    </source>
</evidence>
<comment type="cofactor">
    <cofactor evidence="1">
        <name>Mg(2+)</name>
        <dbReference type="ChEBI" id="CHEBI:18420"/>
    </cofactor>
</comment>
<dbReference type="GO" id="GO:0016787">
    <property type="term" value="F:hydrolase activity"/>
    <property type="evidence" value="ECO:0007669"/>
    <property type="project" value="UniProtKB-KW"/>
</dbReference>
<dbReference type="InterPro" id="IPR047127">
    <property type="entry name" value="MutT-like"/>
</dbReference>
<evidence type="ECO:0000313" key="15">
    <source>
        <dbReference type="Proteomes" id="UP001596527"/>
    </source>
</evidence>
<evidence type="ECO:0000256" key="8">
    <source>
        <dbReference type="ARBA" id="ARBA00022842"/>
    </source>
</evidence>
<evidence type="ECO:0000256" key="5">
    <source>
        <dbReference type="ARBA" id="ARBA00022723"/>
    </source>
</evidence>
<dbReference type="EC" id="3.6.1.55" evidence="11"/>
<keyword evidence="8" id="KW-0460">Magnesium</keyword>
<evidence type="ECO:0000313" key="14">
    <source>
        <dbReference type="EMBL" id="MFC7582141.1"/>
    </source>
</evidence>
<dbReference type="PANTHER" id="PTHR47707">
    <property type="entry name" value="8-OXO-DGTP DIPHOSPHATASE"/>
    <property type="match status" value="1"/>
</dbReference>
<dbReference type="InterPro" id="IPR015797">
    <property type="entry name" value="NUDIX_hydrolase-like_dom_sf"/>
</dbReference>
<dbReference type="CDD" id="cd03425">
    <property type="entry name" value="NUDIX_MutT_NudA_like"/>
    <property type="match status" value="1"/>
</dbReference>
<evidence type="ECO:0000256" key="11">
    <source>
        <dbReference type="ARBA" id="ARBA00038905"/>
    </source>
</evidence>
<comment type="catalytic activity">
    <reaction evidence="10">
        <text>8-oxo-dGTP + H2O = 8-oxo-dGMP + diphosphate + H(+)</text>
        <dbReference type="Rhea" id="RHEA:31575"/>
        <dbReference type="ChEBI" id="CHEBI:15377"/>
        <dbReference type="ChEBI" id="CHEBI:15378"/>
        <dbReference type="ChEBI" id="CHEBI:33019"/>
        <dbReference type="ChEBI" id="CHEBI:63224"/>
        <dbReference type="ChEBI" id="CHEBI:77896"/>
        <dbReference type="EC" id="3.6.1.55"/>
    </reaction>
</comment>
<evidence type="ECO:0000256" key="4">
    <source>
        <dbReference type="ARBA" id="ARBA00022705"/>
    </source>
</evidence>
<dbReference type="SUPFAM" id="SSF55811">
    <property type="entry name" value="Nudix"/>
    <property type="match status" value="1"/>
</dbReference>
<sequence length="161" mass="16913">MAHRPVVAAAILDSLESPTRLLCASRAYPAALAGLFELPGGKVEPGESPSGALGREIAEELATSLILGPEVAAPDGGWWPVLEGRRMAVWLARIADGAPAPRRGPSHRELRWVPLDRLDALDWIGADRPIVRAAVRVARTRSASSEAGPGAHGSALGRGRI</sequence>
<evidence type="ECO:0000256" key="10">
    <source>
        <dbReference type="ARBA" id="ARBA00035861"/>
    </source>
</evidence>
<dbReference type="Gene3D" id="3.90.79.10">
    <property type="entry name" value="Nucleoside Triphosphate Pyrophosphohydrolase"/>
    <property type="match status" value="1"/>
</dbReference>
<comment type="caution">
    <text evidence="14">The sequence shown here is derived from an EMBL/GenBank/DDBJ whole genome shotgun (WGS) entry which is preliminary data.</text>
</comment>
<dbReference type="EMBL" id="JBHTEF010000001">
    <property type="protein sequence ID" value="MFC7582141.1"/>
    <property type="molecule type" value="Genomic_DNA"/>
</dbReference>
<evidence type="ECO:0000259" key="13">
    <source>
        <dbReference type="PROSITE" id="PS51462"/>
    </source>
</evidence>
<name>A0ABW2SQK9_9ACTO</name>
<evidence type="ECO:0000256" key="12">
    <source>
        <dbReference type="SAM" id="MobiDB-lite"/>
    </source>
</evidence>